<comment type="caution">
    <text evidence="10">The sequence shown here is derived from an EMBL/GenBank/DDBJ whole genome shotgun (WGS) entry which is preliminary data.</text>
</comment>
<comment type="similarity">
    <text evidence="3">Belongs to the CTC1 family.</text>
</comment>
<organism evidence="10 11">
    <name type="scientific">Ridgeia piscesae</name>
    <name type="common">Tubeworm</name>
    <dbReference type="NCBI Taxonomy" id="27915"/>
    <lineage>
        <taxon>Eukaryota</taxon>
        <taxon>Metazoa</taxon>
        <taxon>Spiralia</taxon>
        <taxon>Lophotrochozoa</taxon>
        <taxon>Annelida</taxon>
        <taxon>Polychaeta</taxon>
        <taxon>Sedentaria</taxon>
        <taxon>Canalipalpata</taxon>
        <taxon>Sabellida</taxon>
        <taxon>Siboglinidae</taxon>
        <taxon>Ridgeia</taxon>
    </lineage>
</organism>
<evidence type="ECO:0000256" key="4">
    <source>
        <dbReference type="ARBA" id="ARBA00016175"/>
    </source>
</evidence>
<evidence type="ECO:0000256" key="9">
    <source>
        <dbReference type="SAM" id="MobiDB-lite"/>
    </source>
</evidence>
<evidence type="ECO:0000256" key="7">
    <source>
        <dbReference type="ARBA" id="ARBA00023125"/>
    </source>
</evidence>
<dbReference type="GO" id="GO:1990879">
    <property type="term" value="C:CST complex"/>
    <property type="evidence" value="ECO:0007669"/>
    <property type="project" value="TreeGrafter"/>
</dbReference>
<feature type="region of interest" description="Disordered" evidence="9">
    <location>
        <begin position="284"/>
        <end position="317"/>
    </location>
</feature>
<evidence type="ECO:0000256" key="2">
    <source>
        <dbReference type="ARBA" id="ARBA00004574"/>
    </source>
</evidence>
<feature type="region of interest" description="Disordered" evidence="9">
    <location>
        <begin position="243"/>
        <end position="270"/>
    </location>
</feature>
<keyword evidence="8" id="KW-0539">Nucleus</keyword>
<dbReference type="GO" id="GO:0042162">
    <property type="term" value="F:telomeric DNA binding"/>
    <property type="evidence" value="ECO:0007669"/>
    <property type="project" value="TreeGrafter"/>
</dbReference>
<comment type="subcellular location">
    <subcellularLocation>
        <location evidence="2">Chromosome</location>
        <location evidence="2">Telomere</location>
    </subcellularLocation>
    <subcellularLocation>
        <location evidence="1">Nucleus</location>
    </subcellularLocation>
</comment>
<dbReference type="Pfam" id="PF15489">
    <property type="entry name" value="CTC1"/>
    <property type="match status" value="2"/>
</dbReference>
<evidence type="ECO:0000256" key="5">
    <source>
        <dbReference type="ARBA" id="ARBA00022454"/>
    </source>
</evidence>
<dbReference type="Proteomes" id="UP001209878">
    <property type="component" value="Unassembled WGS sequence"/>
</dbReference>
<evidence type="ECO:0000256" key="1">
    <source>
        <dbReference type="ARBA" id="ARBA00004123"/>
    </source>
</evidence>
<dbReference type="GO" id="GO:0010833">
    <property type="term" value="P:telomere maintenance via telomere lengthening"/>
    <property type="evidence" value="ECO:0007669"/>
    <property type="project" value="TreeGrafter"/>
</dbReference>
<evidence type="ECO:0000313" key="10">
    <source>
        <dbReference type="EMBL" id="KAK2174394.1"/>
    </source>
</evidence>
<name>A0AAD9KMM8_RIDPI</name>
<evidence type="ECO:0000313" key="11">
    <source>
        <dbReference type="Proteomes" id="UP001209878"/>
    </source>
</evidence>
<keyword evidence="7" id="KW-0238">DNA-binding</keyword>
<dbReference type="EMBL" id="JAODUO010000805">
    <property type="protein sequence ID" value="KAK2174394.1"/>
    <property type="molecule type" value="Genomic_DNA"/>
</dbReference>
<sequence length="624" mass="69812">MESGLSALTIRKLMDLCKSDAGDLDSMMKSYTRQANTLQFPDLLNDHLYWSYKLLHSDDISPDLVHCCFLVHEFLDVMVGMLKGSKRTGQVRLVDHTANIDCVIAPTNTTDSPHQCDQACTLPSGGTRSYHCPYLHLSTLGSIVKITQFQVIVERFIVSCFPTDADSKNESYVKKTRICCYLMFSMRDVVRLQRQVVSDRSKECVPTDKLSGLVRKKCTLHEPAKRTRLDGVPEDLLHDQQNNGASCSCTGNENAEEENTKSRQMSVPPDTCSRFVEKNRSFSQGVEKDNNDCDAQNKEKQTETNQQGNAQHDEISDPMTTSQVFLMTRKDALRVKYRINSLAALSFFVTAQFLGEAQTCTSVDPEASSLSDSSVVTNVVLDIYGNGVLMYPVLHAGCLYRLVKTSPLDSGCFSKQFCSGRLKKALEQTDTCQCLRVDDDYRIMPVQSLPSTRFDRQMKVLTSLFNLPAFYNLLSGRNLIHFRVSVPQDRTLRVVVRDCHTPDSVVVYIRPHNISYPLGLLRTVLVEFTLVERRISKKGSVYCQYISTSSVQVVGLPSDIQPHWIFCIFPASPIPPPVGGATDATRWQHSVQVRFVSGGTGAERLSPTEVCVVLAAVSQQSVWM</sequence>
<feature type="compositionally biased region" description="Basic and acidic residues" evidence="9">
    <location>
        <begin position="284"/>
        <end position="302"/>
    </location>
</feature>
<feature type="compositionally biased region" description="Polar residues" evidence="9">
    <location>
        <begin position="243"/>
        <end position="253"/>
    </location>
</feature>
<dbReference type="GO" id="GO:0045740">
    <property type="term" value="P:positive regulation of DNA replication"/>
    <property type="evidence" value="ECO:0007669"/>
    <property type="project" value="TreeGrafter"/>
</dbReference>
<proteinExistence type="inferred from homology"/>
<dbReference type="PANTHER" id="PTHR14865">
    <property type="entry name" value="CST COMPLEX SUBUNIT CTC1"/>
    <property type="match status" value="1"/>
</dbReference>
<dbReference type="PANTHER" id="PTHR14865:SF2">
    <property type="entry name" value="CST COMPLEX SUBUNIT CTC1"/>
    <property type="match status" value="1"/>
</dbReference>
<keyword evidence="6" id="KW-0779">Telomere</keyword>
<keyword evidence="5" id="KW-0158">Chromosome</keyword>
<protein>
    <recommendedName>
        <fullName evidence="4">CST complex subunit CTC1</fullName>
    </recommendedName>
</protein>
<accession>A0AAD9KMM8</accession>
<gene>
    <name evidence="10" type="ORF">NP493_802g02003</name>
</gene>
<dbReference type="AlphaFoldDB" id="A0AAD9KMM8"/>
<keyword evidence="11" id="KW-1185">Reference proteome</keyword>
<dbReference type="InterPro" id="IPR029156">
    <property type="entry name" value="CTC1"/>
</dbReference>
<reference evidence="10" key="1">
    <citation type="journal article" date="2023" name="Mol. Biol. Evol.">
        <title>Third-Generation Sequencing Reveals the Adaptive Role of the Epigenome in Three Deep-Sea Polychaetes.</title>
        <authorList>
            <person name="Perez M."/>
            <person name="Aroh O."/>
            <person name="Sun Y."/>
            <person name="Lan Y."/>
            <person name="Juniper S.K."/>
            <person name="Young C.R."/>
            <person name="Angers B."/>
            <person name="Qian P.Y."/>
        </authorList>
    </citation>
    <scope>NUCLEOTIDE SEQUENCE</scope>
    <source>
        <strain evidence="10">R07B-5</strain>
    </source>
</reference>
<dbReference type="GO" id="GO:0003697">
    <property type="term" value="F:single-stranded DNA binding"/>
    <property type="evidence" value="ECO:0007669"/>
    <property type="project" value="InterPro"/>
</dbReference>
<evidence type="ECO:0000256" key="8">
    <source>
        <dbReference type="ARBA" id="ARBA00023242"/>
    </source>
</evidence>
<dbReference type="InterPro" id="IPR042617">
    <property type="entry name" value="CTC1-like"/>
</dbReference>
<evidence type="ECO:0000256" key="6">
    <source>
        <dbReference type="ARBA" id="ARBA00022895"/>
    </source>
</evidence>
<evidence type="ECO:0000256" key="3">
    <source>
        <dbReference type="ARBA" id="ARBA00006332"/>
    </source>
</evidence>